<proteinExistence type="inferred from homology"/>
<dbReference type="OrthoDB" id="15004at2"/>
<evidence type="ECO:0000313" key="5">
    <source>
        <dbReference type="EMBL" id="RKQ61620.1"/>
    </source>
</evidence>
<feature type="chain" id="PRO_5019144744" evidence="4">
    <location>
        <begin position="24"/>
        <end position="179"/>
    </location>
</feature>
<dbReference type="InterPro" id="IPR024930">
    <property type="entry name" value="Skp_dom_sf"/>
</dbReference>
<feature type="signal peptide" evidence="4">
    <location>
        <begin position="1"/>
        <end position="23"/>
    </location>
</feature>
<dbReference type="GO" id="GO:0050821">
    <property type="term" value="P:protein stabilization"/>
    <property type="evidence" value="ECO:0007669"/>
    <property type="project" value="TreeGrafter"/>
</dbReference>
<dbReference type="SMART" id="SM00935">
    <property type="entry name" value="OmpH"/>
    <property type="match status" value="1"/>
</dbReference>
<reference evidence="5 6" key="1">
    <citation type="submission" date="2018-10" db="EMBL/GenBank/DDBJ databases">
        <title>Genomic Encyclopedia of Type Strains, Phase IV (KMG-IV): sequencing the most valuable type-strain genomes for metagenomic binning, comparative biology and taxonomic classification.</title>
        <authorList>
            <person name="Goeker M."/>
        </authorList>
    </citation>
    <scope>NUCLEOTIDE SEQUENCE [LARGE SCALE GENOMIC DNA]</scope>
    <source>
        <strain evidence="5 6">DSM 15521</strain>
    </source>
</reference>
<dbReference type="EMBL" id="RBIE01000002">
    <property type="protein sequence ID" value="RKQ61620.1"/>
    <property type="molecule type" value="Genomic_DNA"/>
</dbReference>
<dbReference type="SUPFAM" id="SSF111384">
    <property type="entry name" value="OmpH-like"/>
    <property type="match status" value="1"/>
</dbReference>
<sequence>MKKLFTVGLIATLAFGTLNPAVAKTSKAQNQQFVVYYVDMQRIVNESAKGKQAKSLLEAKIAKARRKIESLQKEIEKIKKDLSSPVLSKEAKEQKETELQQKIRELRRFQQDAQIEIANLEKKYTYEIINEAVKVIKNYQKDHRIPMIIEAREAGIIAADPKYDLTEKIIKLYDQQAGK</sequence>
<dbReference type="AlphaFoldDB" id="A0A420W6E9"/>
<dbReference type="PANTHER" id="PTHR35089">
    <property type="entry name" value="CHAPERONE PROTEIN SKP"/>
    <property type="match status" value="1"/>
</dbReference>
<comment type="caution">
    <text evidence="5">The sequence shown here is derived from an EMBL/GenBank/DDBJ whole genome shotgun (WGS) entry which is preliminary data.</text>
</comment>
<dbReference type="Pfam" id="PF03938">
    <property type="entry name" value="OmpH"/>
    <property type="match status" value="1"/>
</dbReference>
<keyword evidence="3" id="KW-0175">Coiled coil</keyword>
<keyword evidence="2 4" id="KW-0732">Signal</keyword>
<evidence type="ECO:0000256" key="3">
    <source>
        <dbReference type="SAM" id="Coils"/>
    </source>
</evidence>
<protein>
    <submittedName>
        <fullName evidence="5">Periplasmic chaperone for outer membrane proteins Skp</fullName>
    </submittedName>
</protein>
<evidence type="ECO:0000256" key="1">
    <source>
        <dbReference type="ARBA" id="ARBA00009091"/>
    </source>
</evidence>
<dbReference type="GO" id="GO:0051082">
    <property type="term" value="F:unfolded protein binding"/>
    <property type="evidence" value="ECO:0007669"/>
    <property type="project" value="InterPro"/>
</dbReference>
<dbReference type="PANTHER" id="PTHR35089:SF1">
    <property type="entry name" value="CHAPERONE PROTEIN SKP"/>
    <property type="match status" value="1"/>
</dbReference>
<evidence type="ECO:0000313" key="6">
    <source>
        <dbReference type="Proteomes" id="UP000280881"/>
    </source>
</evidence>
<dbReference type="InterPro" id="IPR005632">
    <property type="entry name" value="Chaperone_Skp"/>
</dbReference>
<dbReference type="Gene3D" id="3.30.910.20">
    <property type="entry name" value="Skp domain"/>
    <property type="match status" value="1"/>
</dbReference>
<evidence type="ECO:0000256" key="4">
    <source>
        <dbReference type="SAM" id="SignalP"/>
    </source>
</evidence>
<organism evidence="5 6">
    <name type="scientific">Thermovibrio guaymasensis</name>
    <dbReference type="NCBI Taxonomy" id="240167"/>
    <lineage>
        <taxon>Bacteria</taxon>
        <taxon>Pseudomonadati</taxon>
        <taxon>Aquificota</taxon>
        <taxon>Aquificia</taxon>
        <taxon>Desulfurobacteriales</taxon>
        <taxon>Desulfurobacteriaceae</taxon>
        <taxon>Thermovibrio</taxon>
    </lineage>
</organism>
<accession>A0A420W6E9</accession>
<dbReference type="RefSeq" id="WP_121170794.1">
    <property type="nucleotide sequence ID" value="NZ_RBIE01000002.1"/>
</dbReference>
<dbReference type="Proteomes" id="UP000280881">
    <property type="component" value="Unassembled WGS sequence"/>
</dbReference>
<evidence type="ECO:0000256" key="2">
    <source>
        <dbReference type="ARBA" id="ARBA00022729"/>
    </source>
</evidence>
<comment type="similarity">
    <text evidence="1">Belongs to the Skp family.</text>
</comment>
<keyword evidence="6" id="KW-1185">Reference proteome</keyword>
<dbReference type="GO" id="GO:0005829">
    <property type="term" value="C:cytosol"/>
    <property type="evidence" value="ECO:0007669"/>
    <property type="project" value="TreeGrafter"/>
</dbReference>
<name>A0A420W6E9_9BACT</name>
<feature type="coiled-coil region" evidence="3">
    <location>
        <begin position="54"/>
        <end position="123"/>
    </location>
</feature>
<gene>
    <name evidence="5" type="ORF">C7457_1056</name>
</gene>